<dbReference type="InterPro" id="IPR029034">
    <property type="entry name" value="Cystine-knot_cytokine"/>
</dbReference>
<keyword evidence="3" id="KW-0325">Glycoprotein</keyword>
<feature type="domain" description="Spaetzle" evidence="4">
    <location>
        <begin position="92"/>
        <end position="184"/>
    </location>
</feature>
<dbReference type="SUPFAM" id="SSF57501">
    <property type="entry name" value="Cystine-knot cytokines"/>
    <property type="match status" value="1"/>
</dbReference>
<dbReference type="FunFam" id="2.10.90.10:FF:000056">
    <property type="entry name" value="Protein spaetzle"/>
    <property type="match status" value="1"/>
</dbReference>
<keyword evidence="1" id="KW-0732">Signal</keyword>
<reference evidence="5" key="1">
    <citation type="journal article" date="2023" name="Insect Mol. Biol.">
        <title>Genome sequencing provides insights into the evolution of gene families encoding plant cell wall-degrading enzymes in longhorned beetles.</title>
        <authorList>
            <person name="Shin N.R."/>
            <person name="Okamura Y."/>
            <person name="Kirsch R."/>
            <person name="Pauchet Y."/>
        </authorList>
    </citation>
    <scope>NUCLEOTIDE SEQUENCE</scope>
    <source>
        <strain evidence="5">RBIC_L_NR</strain>
    </source>
</reference>
<comment type="caution">
    <text evidence="5">The sequence shown here is derived from an EMBL/GenBank/DDBJ whole genome shotgun (WGS) entry which is preliminary data.</text>
</comment>
<dbReference type="Pfam" id="PF16077">
    <property type="entry name" value="Spaetzle"/>
    <property type="match status" value="1"/>
</dbReference>
<evidence type="ECO:0000259" key="4">
    <source>
        <dbReference type="Pfam" id="PF16077"/>
    </source>
</evidence>
<dbReference type="InterPro" id="IPR052444">
    <property type="entry name" value="Spz/Toll_ligand-like"/>
</dbReference>
<evidence type="ECO:0000256" key="2">
    <source>
        <dbReference type="ARBA" id="ARBA00023157"/>
    </source>
</evidence>
<evidence type="ECO:0000313" key="5">
    <source>
        <dbReference type="EMBL" id="KAJ8937357.1"/>
    </source>
</evidence>
<accession>A0AAV8XEJ3</accession>
<keyword evidence="6" id="KW-1185">Reference proteome</keyword>
<sequence>LYVVLFFSVIFPSDENSDETSPNLTKNDFELVQKIGVFSNCEEDLNFCENIESYPVDYLKNVLRGNDIYRELFETKDLEDDVTNRIGDEDSFICRSVVKDIFPKIGRNTKNKWRYIVNQEEFVQTVRIEVCRNEGKPCDLIGELPNGYTTTCKQKYIYTRLLSLTINGFPNPDIFPLPSACACSYKKNFDFLARMGSPVSPIRSKRRTV</sequence>
<evidence type="ECO:0000256" key="1">
    <source>
        <dbReference type="ARBA" id="ARBA00022729"/>
    </source>
</evidence>
<dbReference type="EMBL" id="JANEYF010003320">
    <property type="protein sequence ID" value="KAJ8937357.1"/>
    <property type="molecule type" value="Genomic_DNA"/>
</dbReference>
<dbReference type="GO" id="GO:0045087">
    <property type="term" value="P:innate immune response"/>
    <property type="evidence" value="ECO:0007669"/>
    <property type="project" value="TreeGrafter"/>
</dbReference>
<feature type="non-terminal residue" evidence="5">
    <location>
        <position position="1"/>
    </location>
</feature>
<dbReference type="GO" id="GO:0005615">
    <property type="term" value="C:extracellular space"/>
    <property type="evidence" value="ECO:0007669"/>
    <property type="project" value="UniProtKB-ARBA"/>
</dbReference>
<keyword evidence="2" id="KW-1015">Disulfide bond</keyword>
<gene>
    <name evidence="5" type="ORF">NQ314_011902</name>
</gene>
<dbReference type="Proteomes" id="UP001162156">
    <property type="component" value="Unassembled WGS sequence"/>
</dbReference>
<evidence type="ECO:0000313" key="6">
    <source>
        <dbReference type="Proteomes" id="UP001162156"/>
    </source>
</evidence>
<dbReference type="GO" id="GO:0008083">
    <property type="term" value="F:growth factor activity"/>
    <property type="evidence" value="ECO:0007669"/>
    <property type="project" value="TreeGrafter"/>
</dbReference>
<dbReference type="AlphaFoldDB" id="A0AAV8XEJ3"/>
<organism evidence="5 6">
    <name type="scientific">Rhamnusium bicolor</name>
    <dbReference type="NCBI Taxonomy" id="1586634"/>
    <lineage>
        <taxon>Eukaryota</taxon>
        <taxon>Metazoa</taxon>
        <taxon>Ecdysozoa</taxon>
        <taxon>Arthropoda</taxon>
        <taxon>Hexapoda</taxon>
        <taxon>Insecta</taxon>
        <taxon>Pterygota</taxon>
        <taxon>Neoptera</taxon>
        <taxon>Endopterygota</taxon>
        <taxon>Coleoptera</taxon>
        <taxon>Polyphaga</taxon>
        <taxon>Cucujiformia</taxon>
        <taxon>Chrysomeloidea</taxon>
        <taxon>Cerambycidae</taxon>
        <taxon>Lepturinae</taxon>
        <taxon>Rhagiini</taxon>
        <taxon>Rhamnusium</taxon>
    </lineage>
</organism>
<dbReference type="Gene3D" id="2.10.90.10">
    <property type="entry name" value="Cystine-knot cytokines"/>
    <property type="match status" value="1"/>
</dbReference>
<evidence type="ECO:0000256" key="3">
    <source>
        <dbReference type="ARBA" id="ARBA00023180"/>
    </source>
</evidence>
<dbReference type="GO" id="GO:0021556">
    <property type="term" value="P:central nervous system formation"/>
    <property type="evidence" value="ECO:0007669"/>
    <property type="project" value="TreeGrafter"/>
</dbReference>
<proteinExistence type="predicted"/>
<protein>
    <recommendedName>
        <fullName evidence="4">Spaetzle domain-containing protein</fullName>
    </recommendedName>
</protein>
<dbReference type="GO" id="GO:0005121">
    <property type="term" value="F:Toll binding"/>
    <property type="evidence" value="ECO:0007669"/>
    <property type="project" value="TreeGrafter"/>
</dbReference>
<dbReference type="InterPro" id="IPR032104">
    <property type="entry name" value="Spaetzle"/>
</dbReference>
<name>A0AAV8XEJ3_9CUCU</name>
<dbReference type="PANTHER" id="PTHR23199">
    <property type="entry name" value="NEUROTROPHIN 1-RELATED"/>
    <property type="match status" value="1"/>
</dbReference>
<dbReference type="PANTHER" id="PTHR23199:SF12">
    <property type="entry name" value="NEUROTROPHIN 1-RELATED"/>
    <property type="match status" value="1"/>
</dbReference>